<keyword evidence="11" id="KW-1185">Reference proteome</keyword>
<dbReference type="PANTHER" id="PTHR24221:SF248">
    <property type="entry name" value="ABC TRANSPORTER TRANSMEMBRANE REGION"/>
    <property type="match status" value="1"/>
</dbReference>
<dbReference type="SUPFAM" id="SSF90123">
    <property type="entry name" value="ABC transporter transmembrane region"/>
    <property type="match status" value="1"/>
</dbReference>
<dbReference type="Pfam" id="PF00005">
    <property type="entry name" value="ABC_tran"/>
    <property type="match status" value="1"/>
</dbReference>
<feature type="transmembrane region" description="Helical" evidence="7">
    <location>
        <begin position="173"/>
        <end position="195"/>
    </location>
</feature>
<evidence type="ECO:0000259" key="8">
    <source>
        <dbReference type="PROSITE" id="PS50893"/>
    </source>
</evidence>
<dbReference type="PROSITE" id="PS50929">
    <property type="entry name" value="ABC_TM1F"/>
    <property type="match status" value="1"/>
</dbReference>
<dbReference type="InterPro" id="IPR036640">
    <property type="entry name" value="ABC1_TM_sf"/>
</dbReference>
<feature type="transmembrane region" description="Helical" evidence="7">
    <location>
        <begin position="423"/>
        <end position="444"/>
    </location>
</feature>
<dbReference type="PROSITE" id="PS50893">
    <property type="entry name" value="ABC_TRANSPORTER_2"/>
    <property type="match status" value="1"/>
</dbReference>
<protein>
    <submittedName>
        <fullName evidence="10">ATP-binding cassette domain-containing protein</fullName>
    </submittedName>
</protein>
<name>A0A7X8YIC3_9VIBR</name>
<feature type="transmembrane region" description="Helical" evidence="7">
    <location>
        <begin position="287"/>
        <end position="305"/>
    </location>
</feature>
<evidence type="ECO:0000256" key="5">
    <source>
        <dbReference type="ARBA" id="ARBA00022989"/>
    </source>
</evidence>
<dbReference type="InterPro" id="IPR039421">
    <property type="entry name" value="Type_1_exporter"/>
</dbReference>
<dbReference type="GO" id="GO:0016887">
    <property type="term" value="F:ATP hydrolysis activity"/>
    <property type="evidence" value="ECO:0007669"/>
    <property type="project" value="InterPro"/>
</dbReference>
<evidence type="ECO:0000256" key="4">
    <source>
        <dbReference type="ARBA" id="ARBA00022840"/>
    </source>
</evidence>
<keyword evidence="3" id="KW-0547">Nucleotide-binding</keyword>
<keyword evidence="2 7" id="KW-0812">Transmembrane</keyword>
<dbReference type="GO" id="GO:0140359">
    <property type="term" value="F:ABC-type transporter activity"/>
    <property type="evidence" value="ECO:0007669"/>
    <property type="project" value="InterPro"/>
</dbReference>
<keyword evidence="5 7" id="KW-1133">Transmembrane helix</keyword>
<dbReference type="InterPro" id="IPR011527">
    <property type="entry name" value="ABC1_TM_dom"/>
</dbReference>
<comment type="caution">
    <text evidence="10">The sequence shown here is derived from an EMBL/GenBank/DDBJ whole genome shotgun (WGS) entry which is preliminary data.</text>
</comment>
<dbReference type="Pfam" id="PF00664">
    <property type="entry name" value="ABC_membrane"/>
    <property type="match status" value="1"/>
</dbReference>
<evidence type="ECO:0000256" key="2">
    <source>
        <dbReference type="ARBA" id="ARBA00022692"/>
    </source>
</evidence>
<dbReference type="InterPro" id="IPR003439">
    <property type="entry name" value="ABC_transporter-like_ATP-bd"/>
</dbReference>
<dbReference type="InterPro" id="IPR003593">
    <property type="entry name" value="AAA+_ATPase"/>
</dbReference>
<feature type="domain" description="ABC transmembrane type-1" evidence="9">
    <location>
        <begin position="173"/>
        <end position="451"/>
    </location>
</feature>
<dbReference type="Gene3D" id="1.20.1560.10">
    <property type="entry name" value="ABC transporter type 1, transmembrane domain"/>
    <property type="match status" value="1"/>
</dbReference>
<evidence type="ECO:0000256" key="3">
    <source>
        <dbReference type="ARBA" id="ARBA00022741"/>
    </source>
</evidence>
<sequence>MSILIDFSNIQQRLADFESEAFQERYEETPLLRGLAYTLIALEWEGTPTMLSDAFVVKNSAADSFNATIERLGYRCEHAHLSSLTQLNQIAQPCFIEIDHLSAIFLGCRDDQAILFDYTNNDTLLYPLKETPCTLISISEYSKLFREPPPETHDKDHWLRHHFYRYHNEIKSLFLLSFIISLLGAVQPFFIMAVYNFALSSGSSGTLYWLALFAVIVALSEYGFKRMRVNIIATSGKALAVHISQQVVAKLLWLPYAKTSQAGISAQLARLKDIDTFRRLATADSTISYFDMPFVLVFIIAIAILSPTAAMVVIAGLALMLIYCFYARYRYSQATARSTRANALVSYQWNEALSRIKTLQGLPLMRIIQARLKAALRQSSDDAERVTTTNSKIQVAGSSLIQIIGTTTIVATVLGVLDGAISAGAMLATVILVWKALGPIMGIYNALTKFQILKASATQINHLMAMSDDQFTLQKSPPIRRFDGRIEVNHLHHRFTGAVTGLTNLGFSLPVGQKVVISGPSGCGKTTLISIIAGLETRYQGAVTLDGYNIRQFNNYRYRTSINYIPFDLHIFEGSVETNFIMHNGLIPTEQMQAMLDFFELGTWLDKGLATELNAEKVSTLPNGVQQRLRLAIGLGNHNAAVVIIDEPFCGCELENTHYFNKLFSDKLNSQTVLFASNDPSLIATSTMSLVLDKDGNLKYCGSTDKYLTNLNRSNRIAIA</sequence>
<feature type="transmembrane region" description="Helical" evidence="7">
    <location>
        <begin position="207"/>
        <end position="224"/>
    </location>
</feature>
<dbReference type="RefSeq" id="WP_168837521.1">
    <property type="nucleotide sequence ID" value="NZ_JABAIK010000020.1"/>
</dbReference>
<reference evidence="10 11" key="1">
    <citation type="submission" date="2020-04" db="EMBL/GenBank/DDBJ databases">
        <title>Vibrio sp. SM6, a novel species isolated from seawater.</title>
        <authorList>
            <person name="Wang X."/>
        </authorList>
    </citation>
    <scope>NUCLEOTIDE SEQUENCE [LARGE SCALE GENOMIC DNA]</scope>
    <source>
        <strain evidence="10 11">SM6</strain>
    </source>
</reference>
<evidence type="ECO:0000313" key="11">
    <source>
        <dbReference type="Proteomes" id="UP000535589"/>
    </source>
</evidence>
<organism evidence="10 11">
    <name type="scientific">Vibrio agarilyticus</name>
    <dbReference type="NCBI Taxonomy" id="2726741"/>
    <lineage>
        <taxon>Bacteria</taxon>
        <taxon>Pseudomonadati</taxon>
        <taxon>Pseudomonadota</taxon>
        <taxon>Gammaproteobacteria</taxon>
        <taxon>Vibrionales</taxon>
        <taxon>Vibrionaceae</taxon>
        <taxon>Vibrio</taxon>
    </lineage>
</organism>
<evidence type="ECO:0000256" key="7">
    <source>
        <dbReference type="SAM" id="Phobius"/>
    </source>
</evidence>
<gene>
    <name evidence="10" type="ORF">HGP28_16220</name>
</gene>
<evidence type="ECO:0000256" key="6">
    <source>
        <dbReference type="ARBA" id="ARBA00023136"/>
    </source>
</evidence>
<evidence type="ECO:0000313" key="10">
    <source>
        <dbReference type="EMBL" id="NLS14426.1"/>
    </source>
</evidence>
<dbReference type="PANTHER" id="PTHR24221">
    <property type="entry name" value="ATP-BINDING CASSETTE SUB-FAMILY B"/>
    <property type="match status" value="1"/>
</dbReference>
<feature type="transmembrane region" description="Helical" evidence="7">
    <location>
        <begin position="395"/>
        <end position="417"/>
    </location>
</feature>
<feature type="transmembrane region" description="Helical" evidence="7">
    <location>
        <begin position="311"/>
        <end position="329"/>
    </location>
</feature>
<dbReference type="AlphaFoldDB" id="A0A7X8YIC3"/>
<dbReference type="GO" id="GO:0005886">
    <property type="term" value="C:plasma membrane"/>
    <property type="evidence" value="ECO:0007669"/>
    <property type="project" value="UniProtKB-SubCell"/>
</dbReference>
<dbReference type="SUPFAM" id="SSF52540">
    <property type="entry name" value="P-loop containing nucleoside triphosphate hydrolases"/>
    <property type="match status" value="1"/>
</dbReference>
<dbReference type="Proteomes" id="UP000535589">
    <property type="component" value="Unassembled WGS sequence"/>
</dbReference>
<keyword evidence="4 10" id="KW-0067">ATP-binding</keyword>
<comment type="subcellular location">
    <subcellularLocation>
        <location evidence="1">Cell membrane</location>
        <topology evidence="1">Multi-pass membrane protein</topology>
    </subcellularLocation>
</comment>
<proteinExistence type="predicted"/>
<evidence type="ECO:0000259" key="9">
    <source>
        <dbReference type="PROSITE" id="PS50929"/>
    </source>
</evidence>
<accession>A0A7X8YIC3</accession>
<evidence type="ECO:0000256" key="1">
    <source>
        <dbReference type="ARBA" id="ARBA00004651"/>
    </source>
</evidence>
<keyword evidence="6 7" id="KW-0472">Membrane</keyword>
<dbReference type="InterPro" id="IPR027417">
    <property type="entry name" value="P-loop_NTPase"/>
</dbReference>
<dbReference type="EMBL" id="JABAIK010000020">
    <property type="protein sequence ID" value="NLS14426.1"/>
    <property type="molecule type" value="Genomic_DNA"/>
</dbReference>
<dbReference type="Gene3D" id="3.40.50.300">
    <property type="entry name" value="P-loop containing nucleotide triphosphate hydrolases"/>
    <property type="match status" value="1"/>
</dbReference>
<dbReference type="SMART" id="SM00382">
    <property type="entry name" value="AAA"/>
    <property type="match status" value="1"/>
</dbReference>
<dbReference type="GO" id="GO:0005524">
    <property type="term" value="F:ATP binding"/>
    <property type="evidence" value="ECO:0007669"/>
    <property type="project" value="UniProtKB-KW"/>
</dbReference>
<feature type="domain" description="ABC transporter" evidence="8">
    <location>
        <begin position="486"/>
        <end position="720"/>
    </location>
</feature>
<dbReference type="GO" id="GO:0034040">
    <property type="term" value="F:ATPase-coupled lipid transmembrane transporter activity"/>
    <property type="evidence" value="ECO:0007669"/>
    <property type="project" value="TreeGrafter"/>
</dbReference>